<accession>B9HDK9</accession>
<dbReference type="HOGENOM" id="CLU_3127791_0_0_1"/>
<dbReference type="GO" id="GO:0016020">
    <property type="term" value="C:membrane"/>
    <property type="evidence" value="ECO:0007669"/>
    <property type="project" value="UniProtKB-SubCell"/>
</dbReference>
<protein>
    <recommendedName>
        <fullName evidence="6">SLC26A/SulP transporter domain-containing protein</fullName>
    </recommendedName>
</protein>
<keyword evidence="8" id="KW-1185">Reference proteome</keyword>
<keyword evidence="3 5" id="KW-1133">Transmembrane helix</keyword>
<dbReference type="STRING" id="3694.B9HDK9"/>
<feature type="transmembrane region" description="Helical" evidence="5">
    <location>
        <begin position="6"/>
        <end position="28"/>
    </location>
</feature>
<evidence type="ECO:0000256" key="5">
    <source>
        <dbReference type="SAM" id="Phobius"/>
    </source>
</evidence>
<dbReference type="Proteomes" id="UP000006729">
    <property type="component" value="Chromosome 6"/>
</dbReference>
<dbReference type="InterPro" id="IPR011547">
    <property type="entry name" value="SLC26A/SulP_dom"/>
</dbReference>
<comment type="subcellular location">
    <subcellularLocation>
        <location evidence="1">Membrane</location>
        <topology evidence="1">Multi-pass membrane protein</topology>
    </subcellularLocation>
</comment>
<feature type="domain" description="SLC26A/SulP transporter" evidence="6">
    <location>
        <begin position="2"/>
        <end position="43"/>
    </location>
</feature>
<evidence type="ECO:0000256" key="1">
    <source>
        <dbReference type="ARBA" id="ARBA00004141"/>
    </source>
</evidence>
<evidence type="ECO:0000256" key="4">
    <source>
        <dbReference type="ARBA" id="ARBA00023136"/>
    </source>
</evidence>
<sequence length="50" mass="5399">MAGCKTAISNVVLTIVVFLTLQFITPLFKHTPNAILRAIIISADTPCLDN</sequence>
<evidence type="ECO:0000313" key="7">
    <source>
        <dbReference type="EMBL" id="PNT30978.1"/>
    </source>
</evidence>
<evidence type="ECO:0000259" key="6">
    <source>
        <dbReference type="Pfam" id="PF00916"/>
    </source>
</evidence>
<dbReference type="AlphaFoldDB" id="B9HDK9"/>
<gene>
    <name evidence="7" type="ORF">POPTR_006G110600</name>
</gene>
<dbReference type="InParanoid" id="B9HDK9"/>
<evidence type="ECO:0000256" key="2">
    <source>
        <dbReference type="ARBA" id="ARBA00022692"/>
    </source>
</evidence>
<dbReference type="EMBL" id="CM009295">
    <property type="protein sequence ID" value="PNT30978.1"/>
    <property type="molecule type" value="Genomic_DNA"/>
</dbReference>
<reference evidence="7 8" key="1">
    <citation type="journal article" date="2006" name="Science">
        <title>The genome of black cottonwood, Populus trichocarpa (Torr. &amp; Gray).</title>
        <authorList>
            <person name="Tuskan G.A."/>
            <person name="Difazio S."/>
            <person name="Jansson S."/>
            <person name="Bohlmann J."/>
            <person name="Grigoriev I."/>
            <person name="Hellsten U."/>
            <person name="Putnam N."/>
            <person name="Ralph S."/>
            <person name="Rombauts S."/>
            <person name="Salamov A."/>
            <person name="Schein J."/>
            <person name="Sterck L."/>
            <person name="Aerts A."/>
            <person name="Bhalerao R.R."/>
            <person name="Bhalerao R.P."/>
            <person name="Blaudez D."/>
            <person name="Boerjan W."/>
            <person name="Brun A."/>
            <person name="Brunner A."/>
            <person name="Busov V."/>
            <person name="Campbell M."/>
            <person name="Carlson J."/>
            <person name="Chalot M."/>
            <person name="Chapman J."/>
            <person name="Chen G.L."/>
            <person name="Cooper D."/>
            <person name="Coutinho P.M."/>
            <person name="Couturier J."/>
            <person name="Covert S."/>
            <person name="Cronk Q."/>
            <person name="Cunningham R."/>
            <person name="Davis J."/>
            <person name="Degroeve S."/>
            <person name="Dejardin A."/>
            <person name="Depamphilis C."/>
            <person name="Detter J."/>
            <person name="Dirks B."/>
            <person name="Dubchak I."/>
            <person name="Duplessis S."/>
            <person name="Ehlting J."/>
            <person name="Ellis B."/>
            <person name="Gendler K."/>
            <person name="Goodstein D."/>
            <person name="Gribskov M."/>
            <person name="Grimwood J."/>
            <person name="Groover A."/>
            <person name="Gunter L."/>
            <person name="Hamberger B."/>
            <person name="Heinze B."/>
            <person name="Helariutta Y."/>
            <person name="Henrissat B."/>
            <person name="Holligan D."/>
            <person name="Holt R."/>
            <person name="Huang W."/>
            <person name="Islam-Faridi N."/>
            <person name="Jones S."/>
            <person name="Jones-Rhoades M."/>
            <person name="Jorgensen R."/>
            <person name="Joshi C."/>
            <person name="Kangasjarvi J."/>
            <person name="Karlsson J."/>
            <person name="Kelleher C."/>
            <person name="Kirkpatrick R."/>
            <person name="Kirst M."/>
            <person name="Kohler A."/>
            <person name="Kalluri U."/>
            <person name="Larimer F."/>
            <person name="Leebens-Mack J."/>
            <person name="Leple J.C."/>
            <person name="Locascio P."/>
            <person name="Lou Y."/>
            <person name="Lucas S."/>
            <person name="Martin F."/>
            <person name="Montanini B."/>
            <person name="Napoli C."/>
            <person name="Nelson D.R."/>
            <person name="Nelson C."/>
            <person name="Nieminen K."/>
            <person name="Nilsson O."/>
            <person name="Pereda V."/>
            <person name="Peter G."/>
            <person name="Philippe R."/>
            <person name="Pilate G."/>
            <person name="Poliakov A."/>
            <person name="Razumovskaya J."/>
            <person name="Richardson P."/>
            <person name="Rinaldi C."/>
            <person name="Ritland K."/>
            <person name="Rouze P."/>
            <person name="Ryaboy D."/>
            <person name="Schmutz J."/>
            <person name="Schrader J."/>
            <person name="Segerman B."/>
            <person name="Shin H."/>
            <person name="Siddiqui A."/>
            <person name="Sterky F."/>
            <person name="Terry A."/>
            <person name="Tsai C.J."/>
            <person name="Uberbacher E."/>
            <person name="Unneberg P."/>
            <person name="Vahala J."/>
            <person name="Wall K."/>
            <person name="Wessler S."/>
            <person name="Yang G."/>
            <person name="Yin T."/>
            <person name="Douglas C."/>
            <person name="Marra M."/>
            <person name="Sandberg G."/>
            <person name="Van de Peer Y."/>
            <person name="Rokhsar D."/>
        </authorList>
    </citation>
    <scope>NUCLEOTIDE SEQUENCE [LARGE SCALE GENOMIC DNA]</scope>
    <source>
        <strain evidence="8">cv. Nisqually</strain>
    </source>
</reference>
<evidence type="ECO:0000313" key="8">
    <source>
        <dbReference type="Proteomes" id="UP000006729"/>
    </source>
</evidence>
<keyword evidence="4 5" id="KW-0472">Membrane</keyword>
<dbReference type="Pfam" id="PF00916">
    <property type="entry name" value="Sulfate_transp"/>
    <property type="match status" value="1"/>
</dbReference>
<keyword evidence="2 5" id="KW-0812">Transmembrane</keyword>
<evidence type="ECO:0000256" key="3">
    <source>
        <dbReference type="ARBA" id="ARBA00022989"/>
    </source>
</evidence>
<name>B9HDK9_POPTR</name>
<organism evidence="7 8">
    <name type="scientific">Populus trichocarpa</name>
    <name type="common">Western balsam poplar</name>
    <name type="synonym">Populus balsamifera subsp. trichocarpa</name>
    <dbReference type="NCBI Taxonomy" id="3694"/>
    <lineage>
        <taxon>Eukaryota</taxon>
        <taxon>Viridiplantae</taxon>
        <taxon>Streptophyta</taxon>
        <taxon>Embryophyta</taxon>
        <taxon>Tracheophyta</taxon>
        <taxon>Spermatophyta</taxon>
        <taxon>Magnoliopsida</taxon>
        <taxon>eudicotyledons</taxon>
        <taxon>Gunneridae</taxon>
        <taxon>Pentapetalae</taxon>
        <taxon>rosids</taxon>
        <taxon>fabids</taxon>
        <taxon>Malpighiales</taxon>
        <taxon>Salicaceae</taxon>
        <taxon>Saliceae</taxon>
        <taxon>Populus</taxon>
    </lineage>
</organism>
<proteinExistence type="predicted"/>